<accession>A0ABQ9V8P5</accession>
<feature type="non-terminal residue" evidence="1">
    <location>
        <position position="60"/>
    </location>
</feature>
<dbReference type="Proteomes" id="UP001266305">
    <property type="component" value="Unassembled WGS sequence"/>
</dbReference>
<name>A0ABQ9V8P5_SAGOE</name>
<sequence length="60" mass="6630">VGFWQETSPSSGLQFPDMALLYSLCRQPRPRKGHAPAHTSVRFVEEAQPIGPLMPLTTPP</sequence>
<dbReference type="EMBL" id="JASSZA010000007">
    <property type="protein sequence ID" value="KAK2105734.1"/>
    <property type="molecule type" value="Genomic_DNA"/>
</dbReference>
<feature type="non-terminal residue" evidence="1">
    <location>
        <position position="1"/>
    </location>
</feature>
<gene>
    <name evidence="1" type="ORF">P7K49_015248</name>
</gene>
<organism evidence="1 2">
    <name type="scientific">Saguinus oedipus</name>
    <name type="common">Cotton-top tamarin</name>
    <name type="synonym">Oedipomidas oedipus</name>
    <dbReference type="NCBI Taxonomy" id="9490"/>
    <lineage>
        <taxon>Eukaryota</taxon>
        <taxon>Metazoa</taxon>
        <taxon>Chordata</taxon>
        <taxon>Craniata</taxon>
        <taxon>Vertebrata</taxon>
        <taxon>Euteleostomi</taxon>
        <taxon>Mammalia</taxon>
        <taxon>Eutheria</taxon>
        <taxon>Euarchontoglires</taxon>
        <taxon>Primates</taxon>
        <taxon>Haplorrhini</taxon>
        <taxon>Platyrrhini</taxon>
        <taxon>Cebidae</taxon>
        <taxon>Callitrichinae</taxon>
        <taxon>Saguinus</taxon>
    </lineage>
</organism>
<evidence type="ECO:0000313" key="1">
    <source>
        <dbReference type="EMBL" id="KAK2105734.1"/>
    </source>
</evidence>
<keyword evidence="2" id="KW-1185">Reference proteome</keyword>
<comment type="caution">
    <text evidence="1">The sequence shown here is derived from an EMBL/GenBank/DDBJ whole genome shotgun (WGS) entry which is preliminary data.</text>
</comment>
<reference evidence="1 2" key="1">
    <citation type="submission" date="2023-05" db="EMBL/GenBank/DDBJ databases">
        <title>B98-5 Cell Line De Novo Hybrid Assembly: An Optical Mapping Approach.</title>
        <authorList>
            <person name="Kananen K."/>
            <person name="Auerbach J.A."/>
            <person name="Kautto E."/>
            <person name="Blachly J.S."/>
        </authorList>
    </citation>
    <scope>NUCLEOTIDE SEQUENCE [LARGE SCALE GENOMIC DNA]</scope>
    <source>
        <strain evidence="1">B95-8</strain>
        <tissue evidence="1">Cell line</tissue>
    </source>
</reference>
<protein>
    <submittedName>
        <fullName evidence="1">Uncharacterized protein</fullName>
    </submittedName>
</protein>
<proteinExistence type="predicted"/>
<evidence type="ECO:0000313" key="2">
    <source>
        <dbReference type="Proteomes" id="UP001266305"/>
    </source>
</evidence>